<gene>
    <name evidence="2" type="ORF">TCHU04912_LOCUS5188</name>
</gene>
<name>A0A7S1X1H7_9CHLO</name>
<organism evidence="2">
    <name type="scientific">Tetraselmis chuii</name>
    <dbReference type="NCBI Taxonomy" id="63592"/>
    <lineage>
        <taxon>Eukaryota</taxon>
        <taxon>Viridiplantae</taxon>
        <taxon>Chlorophyta</taxon>
        <taxon>core chlorophytes</taxon>
        <taxon>Chlorodendrophyceae</taxon>
        <taxon>Chlorodendrales</taxon>
        <taxon>Chlorodendraceae</taxon>
        <taxon>Tetraselmis</taxon>
    </lineage>
</organism>
<proteinExistence type="predicted"/>
<protein>
    <submittedName>
        <fullName evidence="2">Uncharacterized protein</fullName>
    </submittedName>
</protein>
<dbReference type="EMBL" id="HBGG01010294">
    <property type="protein sequence ID" value="CAD9202955.1"/>
    <property type="molecule type" value="Transcribed_RNA"/>
</dbReference>
<feature type="compositionally biased region" description="Low complexity" evidence="1">
    <location>
        <begin position="173"/>
        <end position="186"/>
    </location>
</feature>
<sequence length="336" mass="35314">MLRFGVGLGGVAGAMGATAYLAGTAADIVLCRLEASVAAHGRGTTGVAVTSRPPSLANASVSASSPSWVWQGDAEEEDLSRVGTEAVLLGNLPSKPFASRRAKPGRGRPWLVAPARRRALLGTCNEHESIADDSDYGPEFISVRDLSGSSVPTARPGGVSSSPVQVGRHRRSSSSSSNLSSFSMPSHNRNPSCSEPTAVQWACEGTLGSSNNVRVSPDPTSMIDMVSRFLSNVLEAGDLNTLRDLCTENFRFSERNLDCGKVGVSFDGSGIQAFADCLFNAPPLPNRSLLESVSTEGHKVMVHFASENGTDNNGHLLIFHLDPTSSRIAQLVTCSA</sequence>
<accession>A0A7S1X1H7</accession>
<reference evidence="2" key="1">
    <citation type="submission" date="2021-01" db="EMBL/GenBank/DDBJ databases">
        <authorList>
            <person name="Corre E."/>
            <person name="Pelletier E."/>
            <person name="Niang G."/>
            <person name="Scheremetjew M."/>
            <person name="Finn R."/>
            <person name="Kale V."/>
            <person name="Holt S."/>
            <person name="Cochrane G."/>
            <person name="Meng A."/>
            <person name="Brown T."/>
            <person name="Cohen L."/>
        </authorList>
    </citation>
    <scope>NUCLEOTIDE SEQUENCE</scope>
    <source>
        <strain evidence="2">PLY429</strain>
    </source>
</reference>
<feature type="region of interest" description="Disordered" evidence="1">
    <location>
        <begin position="147"/>
        <end position="195"/>
    </location>
</feature>
<evidence type="ECO:0000313" key="2">
    <source>
        <dbReference type="EMBL" id="CAD9202955.1"/>
    </source>
</evidence>
<dbReference type="AlphaFoldDB" id="A0A7S1X1H7"/>
<evidence type="ECO:0000256" key="1">
    <source>
        <dbReference type="SAM" id="MobiDB-lite"/>
    </source>
</evidence>